<dbReference type="InterPro" id="IPR015881">
    <property type="entry name" value="ARHD_Rieske_2Fe_2S"/>
</dbReference>
<gene>
    <name evidence="10" type="ORF">RSO01_16990</name>
</gene>
<evidence type="ECO:0000256" key="2">
    <source>
        <dbReference type="ARBA" id="ARBA00022714"/>
    </source>
</evidence>
<protein>
    <submittedName>
        <fullName evidence="10">(2Fe-2S)-binding protein</fullName>
    </submittedName>
</protein>
<dbReference type="PROSITE" id="PS51296">
    <property type="entry name" value="RIESKE"/>
    <property type="match status" value="1"/>
</dbReference>
<dbReference type="RefSeq" id="WP_147148176.1">
    <property type="nucleotide sequence ID" value="NZ_BKAJ01000031.1"/>
</dbReference>
<dbReference type="GO" id="GO:0051213">
    <property type="term" value="F:dioxygenase activity"/>
    <property type="evidence" value="ECO:0007669"/>
    <property type="project" value="UniProtKB-KW"/>
</dbReference>
<reference evidence="10 11" key="1">
    <citation type="submission" date="2019-07" db="EMBL/GenBank/DDBJ databases">
        <title>Whole genome shotgun sequence of Reyranella soli NBRC 108950.</title>
        <authorList>
            <person name="Hosoyama A."/>
            <person name="Uohara A."/>
            <person name="Ohji S."/>
            <person name="Ichikawa N."/>
        </authorList>
    </citation>
    <scope>NUCLEOTIDE SEQUENCE [LARGE SCALE GENOMIC DNA]</scope>
    <source>
        <strain evidence="10 11">NBRC 108950</strain>
    </source>
</reference>
<dbReference type="Proteomes" id="UP000321058">
    <property type="component" value="Unassembled WGS sequence"/>
</dbReference>
<dbReference type="InterPro" id="IPR036922">
    <property type="entry name" value="Rieske_2Fe-2S_sf"/>
</dbReference>
<dbReference type="Pfam" id="PF00355">
    <property type="entry name" value="Rieske"/>
    <property type="match status" value="1"/>
</dbReference>
<comment type="caution">
    <text evidence="10">The sequence shown here is derived from an EMBL/GenBank/DDBJ whole genome shotgun (WGS) entry which is preliminary data.</text>
</comment>
<dbReference type="GO" id="GO:0051537">
    <property type="term" value="F:2 iron, 2 sulfur cluster binding"/>
    <property type="evidence" value="ECO:0007669"/>
    <property type="project" value="UniProtKB-KW"/>
</dbReference>
<evidence type="ECO:0000313" key="10">
    <source>
        <dbReference type="EMBL" id="GEP54533.1"/>
    </source>
</evidence>
<accession>A0A512N6I4</accession>
<evidence type="ECO:0000256" key="4">
    <source>
        <dbReference type="ARBA" id="ARBA00022964"/>
    </source>
</evidence>
<keyword evidence="11" id="KW-1185">Reference proteome</keyword>
<dbReference type="Pfam" id="PF00848">
    <property type="entry name" value="Ring_hydroxyl_A"/>
    <property type="match status" value="1"/>
</dbReference>
<dbReference type="AlphaFoldDB" id="A0A512N6I4"/>
<dbReference type="InterPro" id="IPR015879">
    <property type="entry name" value="Ring_hydroxy_dOase_asu_C_dom"/>
</dbReference>
<dbReference type="PRINTS" id="PR00090">
    <property type="entry name" value="RNGDIOXGNASE"/>
</dbReference>
<keyword evidence="3" id="KW-0479">Metal-binding</keyword>
<evidence type="ECO:0000256" key="8">
    <source>
        <dbReference type="ARBA" id="ARBA00023027"/>
    </source>
</evidence>
<keyword evidence="5" id="KW-0560">Oxidoreductase</keyword>
<comment type="similarity">
    <text evidence="1">Belongs to the bacterial ring-hydroxylating dioxygenase alpha subunit family.</text>
</comment>
<dbReference type="SUPFAM" id="SSF50022">
    <property type="entry name" value="ISP domain"/>
    <property type="match status" value="1"/>
</dbReference>
<feature type="domain" description="Rieske" evidence="9">
    <location>
        <begin position="48"/>
        <end position="132"/>
    </location>
</feature>
<dbReference type="GO" id="GO:0005506">
    <property type="term" value="F:iron ion binding"/>
    <property type="evidence" value="ECO:0007669"/>
    <property type="project" value="InterPro"/>
</dbReference>
<keyword evidence="2" id="KW-0001">2Fe-2S</keyword>
<keyword evidence="6" id="KW-0408">Iron</keyword>
<sequence length="417" mass="46424">MSHEAPAVASPSFAGPSRDGSRVPFELFTRADVFAREQEAIFRGPVWNYVALEAELPEPCDFKTSFVGDTPIIVSRAEDGSLHAFVNRCAHRGATVQRQACGNARQHRCVYHQWAYNARGELVGVPYRRGVPGMGGYAADFDPKAHGLARLQVASHKGVIFASFSADTAPLEDYLDEPLIAAIDRLFSRPVKVLGHMRQRVRGNWKLYSENTRDPYHAALLHGFHATFGLYRTNQKRKGGSDRARAHSTGVTFGDDWRQASQSGNIGQDKFVTNYSLAAPSLLEGRPDFNDGVTVSITSIFPCLVIQQIMNTLATRHIRPKAADEFELYWTYFGYQDDDEQMTACRLKQANLVGPAGLISMEDSEAIELIQRAIVRDGREDSFLEFGGLHADLDQDRQGEATIRAFWRYYAGLMGLA</sequence>
<dbReference type="EMBL" id="BKAJ01000031">
    <property type="protein sequence ID" value="GEP54533.1"/>
    <property type="molecule type" value="Genomic_DNA"/>
</dbReference>
<keyword evidence="8" id="KW-0520">NAD</keyword>
<dbReference type="PANTHER" id="PTHR43756">
    <property type="entry name" value="CHOLINE MONOOXYGENASE, CHLOROPLASTIC"/>
    <property type="match status" value="1"/>
</dbReference>
<dbReference type="PANTHER" id="PTHR43756:SF1">
    <property type="entry name" value="3-PHENYLPROPIONATE_CINNAMIC ACID DIOXYGENASE SUBUNIT ALPHA"/>
    <property type="match status" value="1"/>
</dbReference>
<dbReference type="Gene3D" id="3.90.380.10">
    <property type="entry name" value="Naphthalene 1,2-dioxygenase Alpha Subunit, Chain A, domain 1"/>
    <property type="match status" value="1"/>
</dbReference>
<proteinExistence type="inferred from homology"/>
<evidence type="ECO:0000256" key="6">
    <source>
        <dbReference type="ARBA" id="ARBA00023004"/>
    </source>
</evidence>
<evidence type="ECO:0000313" key="11">
    <source>
        <dbReference type="Proteomes" id="UP000321058"/>
    </source>
</evidence>
<evidence type="ECO:0000256" key="7">
    <source>
        <dbReference type="ARBA" id="ARBA00023014"/>
    </source>
</evidence>
<keyword evidence="7" id="KW-0411">Iron-sulfur</keyword>
<organism evidence="10 11">
    <name type="scientific">Reyranella soli</name>
    <dbReference type="NCBI Taxonomy" id="1230389"/>
    <lineage>
        <taxon>Bacteria</taxon>
        <taxon>Pseudomonadati</taxon>
        <taxon>Pseudomonadota</taxon>
        <taxon>Alphaproteobacteria</taxon>
        <taxon>Hyphomicrobiales</taxon>
        <taxon>Reyranellaceae</taxon>
        <taxon>Reyranella</taxon>
    </lineage>
</organism>
<evidence type="ECO:0000259" key="9">
    <source>
        <dbReference type="PROSITE" id="PS51296"/>
    </source>
</evidence>
<dbReference type="PROSITE" id="PS00570">
    <property type="entry name" value="RING_HYDROXYL_ALPHA"/>
    <property type="match status" value="1"/>
</dbReference>
<dbReference type="Gene3D" id="2.102.10.10">
    <property type="entry name" value="Rieske [2Fe-2S] iron-sulphur domain"/>
    <property type="match status" value="1"/>
</dbReference>
<name>A0A512N6I4_9HYPH</name>
<evidence type="ECO:0000256" key="5">
    <source>
        <dbReference type="ARBA" id="ARBA00023002"/>
    </source>
</evidence>
<keyword evidence="4" id="KW-0223">Dioxygenase</keyword>
<dbReference type="SUPFAM" id="SSF55961">
    <property type="entry name" value="Bet v1-like"/>
    <property type="match status" value="1"/>
</dbReference>
<dbReference type="InterPro" id="IPR017941">
    <property type="entry name" value="Rieske_2Fe-2S"/>
</dbReference>
<dbReference type="OrthoDB" id="7456916at2"/>
<dbReference type="InterPro" id="IPR001663">
    <property type="entry name" value="Rng_hydr_dOase-A"/>
</dbReference>
<evidence type="ECO:0000256" key="3">
    <source>
        <dbReference type="ARBA" id="ARBA00022723"/>
    </source>
</evidence>
<evidence type="ECO:0000256" key="1">
    <source>
        <dbReference type="ARBA" id="ARBA00008751"/>
    </source>
</evidence>